<evidence type="ECO:0000256" key="2">
    <source>
        <dbReference type="ARBA" id="ARBA00022741"/>
    </source>
</evidence>
<dbReference type="GO" id="GO:0005524">
    <property type="term" value="F:ATP binding"/>
    <property type="evidence" value="ECO:0007669"/>
    <property type="project" value="UniProtKB-KW"/>
</dbReference>
<gene>
    <name evidence="5" type="ORF">PHAVU_004G106800g</name>
</gene>
<evidence type="ECO:0000259" key="4">
    <source>
        <dbReference type="Pfam" id="PF01656"/>
    </source>
</evidence>
<dbReference type="FunFam" id="3.40.50.300:FF:000068">
    <property type="entry name" value="Site-determining protein"/>
    <property type="match status" value="1"/>
</dbReference>
<dbReference type="PANTHER" id="PTHR43384:SF6">
    <property type="entry name" value="SEPTUM SITE-DETERMINING PROTEIN MIND HOMOLOG, CHLOROPLASTIC"/>
    <property type="match status" value="1"/>
</dbReference>
<dbReference type="NCBIfam" id="TIGR01968">
    <property type="entry name" value="minD_bact"/>
    <property type="match status" value="1"/>
</dbReference>
<feature type="domain" description="CobQ/CobB/MinD/ParA nucleotide binding" evidence="4">
    <location>
        <begin position="120"/>
        <end position="337"/>
    </location>
</feature>
<dbReference type="InterPro" id="IPR010223">
    <property type="entry name" value="MinD"/>
</dbReference>
<organism evidence="5 6">
    <name type="scientific">Phaseolus vulgaris</name>
    <name type="common">Kidney bean</name>
    <name type="synonym">French bean</name>
    <dbReference type="NCBI Taxonomy" id="3885"/>
    <lineage>
        <taxon>Eukaryota</taxon>
        <taxon>Viridiplantae</taxon>
        <taxon>Streptophyta</taxon>
        <taxon>Embryophyta</taxon>
        <taxon>Tracheophyta</taxon>
        <taxon>Spermatophyta</taxon>
        <taxon>Magnoliopsida</taxon>
        <taxon>eudicotyledons</taxon>
        <taxon>Gunneridae</taxon>
        <taxon>Pentapetalae</taxon>
        <taxon>rosids</taxon>
        <taxon>fabids</taxon>
        <taxon>Fabales</taxon>
        <taxon>Fabaceae</taxon>
        <taxon>Papilionoideae</taxon>
        <taxon>50 kb inversion clade</taxon>
        <taxon>NPAAA clade</taxon>
        <taxon>indigoferoid/millettioid clade</taxon>
        <taxon>Phaseoleae</taxon>
        <taxon>Phaseolus</taxon>
    </lineage>
</organism>
<protein>
    <recommendedName>
        <fullName evidence="4">CobQ/CobB/MinD/ParA nucleotide binding domain-containing protein</fullName>
    </recommendedName>
</protein>
<dbReference type="SUPFAM" id="SSF52540">
    <property type="entry name" value="P-loop containing nucleoside triphosphate hydrolases"/>
    <property type="match status" value="1"/>
</dbReference>
<dbReference type="AlphaFoldDB" id="V7C209"/>
<dbReference type="OMA" id="CESAKAY"/>
<reference evidence="6" key="1">
    <citation type="journal article" date="2014" name="Nat. Genet.">
        <title>A reference genome for common bean and genome-wide analysis of dual domestications.</title>
        <authorList>
            <person name="Schmutz J."/>
            <person name="McClean P.E."/>
            <person name="Mamidi S."/>
            <person name="Wu G.A."/>
            <person name="Cannon S.B."/>
            <person name="Grimwood J."/>
            <person name="Jenkins J."/>
            <person name="Shu S."/>
            <person name="Song Q."/>
            <person name="Chavarro C."/>
            <person name="Torres-Torres M."/>
            <person name="Geffroy V."/>
            <person name="Moghaddam S.M."/>
            <person name="Gao D."/>
            <person name="Abernathy B."/>
            <person name="Barry K."/>
            <person name="Blair M."/>
            <person name="Brick M.A."/>
            <person name="Chovatia M."/>
            <person name="Gepts P."/>
            <person name="Goodstein D.M."/>
            <person name="Gonzales M."/>
            <person name="Hellsten U."/>
            <person name="Hyten D.L."/>
            <person name="Jia G."/>
            <person name="Kelly J.D."/>
            <person name="Kudrna D."/>
            <person name="Lee R."/>
            <person name="Richard M.M."/>
            <person name="Miklas P.N."/>
            <person name="Osorno J.M."/>
            <person name="Rodrigues J."/>
            <person name="Thareau V."/>
            <person name="Urrea C.A."/>
            <person name="Wang M."/>
            <person name="Yu Y."/>
            <person name="Zhang M."/>
            <person name="Wing R.A."/>
            <person name="Cregan P.B."/>
            <person name="Rokhsar D.S."/>
            <person name="Jackson S.A."/>
        </authorList>
    </citation>
    <scope>NUCLEOTIDE SEQUENCE [LARGE SCALE GENOMIC DNA]</scope>
    <source>
        <strain evidence="6">cv. G19833</strain>
    </source>
</reference>
<dbReference type="InterPro" id="IPR027417">
    <property type="entry name" value="P-loop_NTPase"/>
</dbReference>
<dbReference type="STRING" id="3885.V7C209"/>
<dbReference type="PANTHER" id="PTHR43384">
    <property type="entry name" value="SEPTUM SITE-DETERMINING PROTEIN MIND HOMOLOG, CHLOROPLASTIC-RELATED"/>
    <property type="match status" value="1"/>
</dbReference>
<evidence type="ECO:0000313" key="6">
    <source>
        <dbReference type="Proteomes" id="UP000000226"/>
    </source>
</evidence>
<name>V7C209_PHAVU</name>
<keyword evidence="3" id="KW-0067">ATP-binding</keyword>
<dbReference type="GO" id="GO:0016887">
    <property type="term" value="F:ATP hydrolysis activity"/>
    <property type="evidence" value="ECO:0007669"/>
    <property type="project" value="InterPro"/>
</dbReference>
<proteinExistence type="inferred from homology"/>
<comment type="similarity">
    <text evidence="1">Belongs to the ParA family. MinD subfamily.</text>
</comment>
<dbReference type="Gramene" id="ESW24154">
    <property type="protein sequence ID" value="ESW24154"/>
    <property type="gene ID" value="PHAVU_004G106800g"/>
</dbReference>
<dbReference type="OrthoDB" id="189057at2759"/>
<accession>V7C209</accession>
<dbReference type="eggNOG" id="KOG3022">
    <property type="taxonomic scope" value="Eukaryota"/>
</dbReference>
<keyword evidence="2" id="KW-0547">Nucleotide-binding</keyword>
<evidence type="ECO:0000256" key="3">
    <source>
        <dbReference type="ARBA" id="ARBA00022840"/>
    </source>
</evidence>
<dbReference type="InterPro" id="IPR002586">
    <property type="entry name" value="CobQ/CobB/MinD/ParA_Nub-bd_dom"/>
</dbReference>
<dbReference type="Proteomes" id="UP000000226">
    <property type="component" value="Chromosome 4"/>
</dbReference>
<dbReference type="Gene3D" id="3.40.50.300">
    <property type="entry name" value="P-loop containing nucleotide triphosphate hydrolases"/>
    <property type="match status" value="1"/>
</dbReference>
<sequence>MHVLGLLHFKKLSKLKKAKIERKLTPKAQPLPRLPFLTSQCSFPSLTCCDSLHRNILFFFFFFSFFPMPPLHIIPAATSFPNPLLRHPSKTLTPKPRPLSALLQWNRKPELSGSTPRVTVITSGKGGVGKTTTTANIGLSLARLGFSVVAIDADVGLRNLDLLLGLENRVNYTVIEVLNGDCRLDQALVRDKRWSNFELLCISKPRSKLPLGFGGKALTWLVDALKARPGGSPDFILIDCPAGIDAGFITAITPANEAVLITTPDITSLRDADRVTGLLECDGIRDIKMVVNRVRTDMIKGEDMMSVLDVQEMLGLPLLGVIPEDSEVIRSTNRGYPLVLNKPPTLAGLAFEQAAWRLVEQDSMQAVVVEEQPKRGFFSFFGG</sequence>
<keyword evidence="6" id="KW-1185">Reference proteome</keyword>
<dbReference type="GO" id="GO:0051782">
    <property type="term" value="P:negative regulation of cell division"/>
    <property type="evidence" value="ECO:0007669"/>
    <property type="project" value="TreeGrafter"/>
</dbReference>
<evidence type="ECO:0000256" key="1">
    <source>
        <dbReference type="ARBA" id="ARBA00010257"/>
    </source>
</evidence>
<dbReference type="GO" id="GO:0009898">
    <property type="term" value="C:cytoplasmic side of plasma membrane"/>
    <property type="evidence" value="ECO:0007669"/>
    <property type="project" value="TreeGrafter"/>
</dbReference>
<evidence type="ECO:0000313" key="5">
    <source>
        <dbReference type="EMBL" id="ESW24154.1"/>
    </source>
</evidence>
<dbReference type="InterPro" id="IPR050625">
    <property type="entry name" value="ParA/MinD_ATPase"/>
</dbReference>
<dbReference type="Pfam" id="PF01656">
    <property type="entry name" value="CbiA"/>
    <property type="match status" value="1"/>
</dbReference>
<dbReference type="CDD" id="cd02036">
    <property type="entry name" value="MinD"/>
    <property type="match status" value="1"/>
</dbReference>
<dbReference type="GO" id="GO:0005829">
    <property type="term" value="C:cytosol"/>
    <property type="evidence" value="ECO:0007669"/>
    <property type="project" value="TreeGrafter"/>
</dbReference>
<dbReference type="EMBL" id="CM002291">
    <property type="protein sequence ID" value="ESW24154.1"/>
    <property type="molecule type" value="Genomic_DNA"/>
</dbReference>